<reference evidence="1" key="1">
    <citation type="journal article" date="2014" name="Front. Microbiol.">
        <title>High frequency of phylogenetically diverse reductive dehalogenase-homologous genes in deep subseafloor sedimentary metagenomes.</title>
        <authorList>
            <person name="Kawai M."/>
            <person name="Futagami T."/>
            <person name="Toyoda A."/>
            <person name="Takaki Y."/>
            <person name="Nishi S."/>
            <person name="Hori S."/>
            <person name="Arai W."/>
            <person name="Tsubouchi T."/>
            <person name="Morono Y."/>
            <person name="Uchiyama I."/>
            <person name="Ito T."/>
            <person name="Fujiyama A."/>
            <person name="Inagaki F."/>
            <person name="Takami H."/>
        </authorList>
    </citation>
    <scope>NUCLEOTIDE SEQUENCE</scope>
    <source>
        <strain evidence="1">Expedition CK06-06</strain>
    </source>
</reference>
<accession>X1BK77</accession>
<dbReference type="AlphaFoldDB" id="X1BK77"/>
<protein>
    <submittedName>
        <fullName evidence="1">Uncharacterized protein</fullName>
    </submittedName>
</protein>
<organism evidence="1">
    <name type="scientific">marine sediment metagenome</name>
    <dbReference type="NCBI Taxonomy" id="412755"/>
    <lineage>
        <taxon>unclassified sequences</taxon>
        <taxon>metagenomes</taxon>
        <taxon>ecological metagenomes</taxon>
    </lineage>
</organism>
<name>X1BK77_9ZZZZ</name>
<feature type="non-terminal residue" evidence="1">
    <location>
        <position position="1"/>
    </location>
</feature>
<proteinExistence type="predicted"/>
<dbReference type="EMBL" id="BART01026392">
    <property type="protein sequence ID" value="GAG96324.1"/>
    <property type="molecule type" value="Genomic_DNA"/>
</dbReference>
<evidence type="ECO:0000313" key="1">
    <source>
        <dbReference type="EMBL" id="GAG96324.1"/>
    </source>
</evidence>
<comment type="caution">
    <text evidence="1">The sequence shown here is derived from an EMBL/GenBank/DDBJ whole genome shotgun (WGS) entry which is preliminary data.</text>
</comment>
<gene>
    <name evidence="1" type="ORF">S01H4_47085</name>
</gene>
<sequence>EIFRIAFRIKAEDDLPDAVNLVRQAYENLNLELRS</sequence>